<dbReference type="EC" id="3.1.4.-" evidence="2"/>
<dbReference type="Gene3D" id="3.60.21.10">
    <property type="match status" value="1"/>
</dbReference>
<dbReference type="Proteomes" id="UP000218181">
    <property type="component" value="Unassembled WGS sequence"/>
</dbReference>
<evidence type="ECO:0000256" key="2">
    <source>
        <dbReference type="RuleBase" id="RU362039"/>
    </source>
</evidence>
<feature type="domain" description="Calcineurin-like phosphoesterase" evidence="3">
    <location>
        <begin position="2"/>
        <end position="145"/>
    </location>
</feature>
<dbReference type="InterPro" id="IPR041802">
    <property type="entry name" value="MPP_YfcE"/>
</dbReference>
<comment type="cofactor">
    <cofactor evidence="2">
        <name>a divalent metal cation</name>
        <dbReference type="ChEBI" id="CHEBI:60240"/>
    </cofactor>
</comment>
<dbReference type="NCBIfam" id="TIGR00040">
    <property type="entry name" value="yfcE"/>
    <property type="match status" value="1"/>
</dbReference>
<name>A0A2A5RJB1_9LACT</name>
<dbReference type="OrthoDB" id="9800565at2"/>
<evidence type="ECO:0000313" key="4">
    <source>
        <dbReference type="EMBL" id="PCR99211.1"/>
    </source>
</evidence>
<dbReference type="STRING" id="1291764.GCA_001311235_02761"/>
<keyword evidence="5" id="KW-1185">Reference proteome</keyword>
<dbReference type="GO" id="GO:0046872">
    <property type="term" value="F:metal ion binding"/>
    <property type="evidence" value="ECO:0007669"/>
    <property type="project" value="UniProtKB-KW"/>
</dbReference>
<dbReference type="SUPFAM" id="SSF56300">
    <property type="entry name" value="Metallo-dependent phosphatases"/>
    <property type="match status" value="1"/>
</dbReference>
<organism evidence="4 5">
    <name type="scientific">Lactococcus fujiensis JCM 16395</name>
    <dbReference type="NCBI Taxonomy" id="1291764"/>
    <lineage>
        <taxon>Bacteria</taxon>
        <taxon>Bacillati</taxon>
        <taxon>Bacillota</taxon>
        <taxon>Bacilli</taxon>
        <taxon>Lactobacillales</taxon>
        <taxon>Streptococcaceae</taxon>
        <taxon>Lactococcus</taxon>
    </lineage>
</organism>
<keyword evidence="2" id="KW-0479">Metal-binding</keyword>
<proteinExistence type="inferred from homology"/>
<dbReference type="InterPro" id="IPR024654">
    <property type="entry name" value="Calcineurin-like_PHP_lpxH"/>
</dbReference>
<evidence type="ECO:0000259" key="3">
    <source>
        <dbReference type="Pfam" id="PF12850"/>
    </source>
</evidence>
<dbReference type="PANTHER" id="PTHR11124">
    <property type="entry name" value="VACUOLAR SORTING PROTEIN VPS29"/>
    <property type="match status" value="1"/>
</dbReference>
<reference evidence="4 5" key="1">
    <citation type="submission" date="2014-12" db="EMBL/GenBank/DDBJ databases">
        <title>Draft genome sequences of 10 type strains of Lactococcus.</title>
        <authorList>
            <person name="Sun Z."/>
            <person name="Zhong Z."/>
            <person name="Liu W."/>
            <person name="Zhang W."/>
            <person name="Zhang H."/>
        </authorList>
    </citation>
    <scope>NUCLEOTIDE SEQUENCE [LARGE SCALE GENOMIC DNA]</scope>
    <source>
        <strain evidence="4 5">JCM 16395</strain>
    </source>
</reference>
<dbReference type="Pfam" id="PF12850">
    <property type="entry name" value="Metallophos_2"/>
    <property type="match status" value="1"/>
</dbReference>
<protein>
    <recommendedName>
        <fullName evidence="2">Phosphoesterase</fullName>
        <ecNumber evidence="2">3.1.4.-</ecNumber>
    </recommendedName>
</protein>
<accession>A0A2A5RJB1</accession>
<comment type="similarity">
    <text evidence="1 2">Belongs to the metallophosphoesterase superfamily. YfcE family.</text>
</comment>
<gene>
    <name evidence="4" type="ORF">RT41_GL000402</name>
</gene>
<evidence type="ECO:0000313" key="5">
    <source>
        <dbReference type="Proteomes" id="UP000218181"/>
    </source>
</evidence>
<dbReference type="AlphaFoldDB" id="A0A2A5RJB1"/>
<dbReference type="RefSeq" id="WP_054639816.1">
    <property type="nucleotide sequence ID" value="NZ_BBAL01000012.1"/>
</dbReference>
<sequence>MFVVMSDSHYDREVIAAIKDKYLSTATAIFHCGDSELLSSDKIWSGIQVVAGNCDDDTRFPDFLLQEVEGKRVLLTHGHQFNVGFGLDRYSYFAEEKEADIALFGHIHRPVVEKINHTLYLNPGSVAQPRGDYQIKMYACVEINEDLITVSYKDLNHQSIDGLQFELLMR</sequence>
<dbReference type="GO" id="GO:0016787">
    <property type="term" value="F:hydrolase activity"/>
    <property type="evidence" value="ECO:0007669"/>
    <property type="project" value="UniProtKB-UniRule"/>
</dbReference>
<dbReference type="EMBL" id="JXJU01000010">
    <property type="protein sequence ID" value="PCR99211.1"/>
    <property type="molecule type" value="Genomic_DNA"/>
</dbReference>
<comment type="caution">
    <text evidence="4">The sequence shown here is derived from an EMBL/GenBank/DDBJ whole genome shotgun (WGS) entry which is preliminary data.</text>
</comment>
<dbReference type="InterPro" id="IPR029052">
    <property type="entry name" value="Metallo-depent_PP-like"/>
</dbReference>
<evidence type="ECO:0000256" key="1">
    <source>
        <dbReference type="ARBA" id="ARBA00008950"/>
    </source>
</evidence>
<dbReference type="InterPro" id="IPR000979">
    <property type="entry name" value="Phosphodiesterase_MJ0936/Vps29"/>
</dbReference>
<dbReference type="CDD" id="cd00841">
    <property type="entry name" value="MPP_YfcE"/>
    <property type="match status" value="1"/>
</dbReference>